<sequence length="225" mass="23968">MDAPGLTPGSPLPSAAETREEWANALTHGLGATAALAGGSVLITLAAVHGDGWQLAGAIVFGICLLLLYVASTLYHAVQHPVAKARLKVFDHCAIYLLIAGTYTPFTLIGLRGPWGWGLFAAIWSLALAGVVFKLMFTGRFKLLSTLIYIAMGWLVIVAIKPLLGALDAWTFGWLLAGGVCYTLGTVFYHRPSLPYSHAIWHLFVVAGSVCHFIAVTAQVLHTGD</sequence>
<dbReference type="NCBIfam" id="TIGR01065">
    <property type="entry name" value="hlyIII"/>
    <property type="match status" value="1"/>
</dbReference>
<evidence type="ECO:0000256" key="3">
    <source>
        <dbReference type="ARBA" id="ARBA00022475"/>
    </source>
</evidence>
<dbReference type="Proteomes" id="UP000318212">
    <property type="component" value="Unassembled WGS sequence"/>
</dbReference>
<dbReference type="PANTHER" id="PTHR20855">
    <property type="entry name" value="ADIPOR/PROGESTIN RECEPTOR-RELATED"/>
    <property type="match status" value="1"/>
</dbReference>
<keyword evidence="3" id="KW-1003">Cell membrane</keyword>
<comment type="caution">
    <text evidence="9">The sequence shown here is derived from an EMBL/GenBank/DDBJ whole genome shotgun (WGS) entry which is preliminary data.</text>
</comment>
<evidence type="ECO:0000256" key="5">
    <source>
        <dbReference type="ARBA" id="ARBA00022989"/>
    </source>
</evidence>
<evidence type="ECO:0000256" key="4">
    <source>
        <dbReference type="ARBA" id="ARBA00022692"/>
    </source>
</evidence>
<reference evidence="9 10" key="1">
    <citation type="submission" date="2019-06" db="EMBL/GenBank/DDBJ databases">
        <title>Lysobacter alkalisoli sp. nov. isolated from saline soil.</title>
        <authorList>
            <person name="Sun J.-Q."/>
            <person name="Xu L."/>
        </authorList>
    </citation>
    <scope>NUCLEOTIDE SEQUENCE [LARGE SCALE GENOMIC DNA]</scope>
    <source>
        <strain evidence="9 10">JCM 31130</strain>
    </source>
</reference>
<organism evidence="9 10">
    <name type="scientific">Marilutibacter aestuarii</name>
    <dbReference type="NCBI Taxonomy" id="1706195"/>
    <lineage>
        <taxon>Bacteria</taxon>
        <taxon>Pseudomonadati</taxon>
        <taxon>Pseudomonadota</taxon>
        <taxon>Gammaproteobacteria</taxon>
        <taxon>Lysobacterales</taxon>
        <taxon>Lysobacteraceae</taxon>
        <taxon>Marilutibacter</taxon>
    </lineage>
</organism>
<dbReference type="PANTHER" id="PTHR20855:SF3">
    <property type="entry name" value="LD03007P"/>
    <property type="match status" value="1"/>
</dbReference>
<keyword evidence="10" id="KW-1185">Reference proteome</keyword>
<evidence type="ECO:0000256" key="6">
    <source>
        <dbReference type="ARBA" id="ARBA00023136"/>
    </source>
</evidence>
<dbReference type="GO" id="GO:0046872">
    <property type="term" value="F:metal ion binding"/>
    <property type="evidence" value="ECO:0007669"/>
    <property type="project" value="UniProtKB-KW"/>
</dbReference>
<comment type="similarity">
    <text evidence="2">Belongs to the UPF0073 (Hly-III) family.</text>
</comment>
<feature type="binding site" evidence="7">
    <location>
        <position position="76"/>
    </location>
    <ligand>
        <name>Zn(2+)</name>
        <dbReference type="ChEBI" id="CHEBI:29105"/>
    </ligand>
</feature>
<feature type="transmembrane region" description="Helical" evidence="8">
    <location>
        <begin position="170"/>
        <end position="189"/>
    </location>
</feature>
<feature type="binding site" evidence="7">
    <location>
        <position position="202"/>
    </location>
    <ligand>
        <name>Zn(2+)</name>
        <dbReference type="ChEBI" id="CHEBI:29105"/>
    </ligand>
</feature>
<dbReference type="OrthoDB" id="9813689at2"/>
<feature type="transmembrane region" description="Helical" evidence="8">
    <location>
        <begin position="29"/>
        <end position="49"/>
    </location>
</feature>
<dbReference type="AlphaFoldDB" id="A0A508AFQ7"/>
<evidence type="ECO:0000256" key="7">
    <source>
        <dbReference type="PIRSR" id="PIRSR604254-1"/>
    </source>
</evidence>
<keyword evidence="7" id="KW-0479">Metal-binding</keyword>
<proteinExistence type="inferred from homology"/>
<dbReference type="InterPro" id="IPR004254">
    <property type="entry name" value="AdipoR/HlyIII-related"/>
</dbReference>
<evidence type="ECO:0000256" key="2">
    <source>
        <dbReference type="ARBA" id="ARBA00008488"/>
    </source>
</evidence>
<evidence type="ECO:0000313" key="9">
    <source>
        <dbReference type="EMBL" id="TQD48900.1"/>
    </source>
</evidence>
<protein>
    <submittedName>
        <fullName evidence="9">Hemolysin III family protein</fullName>
    </submittedName>
</protein>
<keyword evidence="5 8" id="KW-1133">Transmembrane helix</keyword>
<evidence type="ECO:0000313" key="10">
    <source>
        <dbReference type="Proteomes" id="UP000318212"/>
    </source>
</evidence>
<comment type="subcellular location">
    <subcellularLocation>
        <location evidence="1">Cell membrane</location>
        <topology evidence="1">Multi-pass membrane protein</topology>
    </subcellularLocation>
</comment>
<keyword evidence="4 8" id="KW-0812">Transmembrane</keyword>
<feature type="transmembrane region" description="Helical" evidence="8">
    <location>
        <begin position="143"/>
        <end position="164"/>
    </location>
</feature>
<feature type="transmembrane region" description="Helical" evidence="8">
    <location>
        <begin position="89"/>
        <end position="109"/>
    </location>
</feature>
<feature type="transmembrane region" description="Helical" evidence="8">
    <location>
        <begin position="115"/>
        <end position="136"/>
    </location>
</feature>
<evidence type="ECO:0000256" key="8">
    <source>
        <dbReference type="SAM" id="Phobius"/>
    </source>
</evidence>
<feature type="transmembrane region" description="Helical" evidence="8">
    <location>
        <begin position="201"/>
        <end position="221"/>
    </location>
</feature>
<dbReference type="InterPro" id="IPR005744">
    <property type="entry name" value="Hy-lIII"/>
</dbReference>
<dbReference type="GO" id="GO:0140911">
    <property type="term" value="F:pore-forming activity"/>
    <property type="evidence" value="ECO:0007669"/>
    <property type="project" value="InterPro"/>
</dbReference>
<dbReference type="Pfam" id="PF03006">
    <property type="entry name" value="HlyIII"/>
    <property type="match status" value="1"/>
</dbReference>
<accession>A0A508AFQ7</accession>
<keyword evidence="6 8" id="KW-0472">Membrane</keyword>
<name>A0A508AFQ7_9GAMM</name>
<dbReference type="GO" id="GO:0005886">
    <property type="term" value="C:plasma membrane"/>
    <property type="evidence" value="ECO:0007669"/>
    <property type="project" value="UniProtKB-SubCell"/>
</dbReference>
<dbReference type="EMBL" id="VICE01000044">
    <property type="protein sequence ID" value="TQD48900.1"/>
    <property type="molecule type" value="Genomic_DNA"/>
</dbReference>
<keyword evidence="7" id="KW-0862">Zinc</keyword>
<gene>
    <name evidence="9" type="ORF">FKV25_04555</name>
</gene>
<feature type="transmembrane region" description="Helical" evidence="8">
    <location>
        <begin position="55"/>
        <end position="77"/>
    </location>
</feature>
<dbReference type="RefSeq" id="WP_141517616.1">
    <property type="nucleotide sequence ID" value="NZ_VICE01000044.1"/>
</dbReference>
<evidence type="ECO:0000256" key="1">
    <source>
        <dbReference type="ARBA" id="ARBA00004651"/>
    </source>
</evidence>
<feature type="binding site" evidence="7">
    <location>
        <position position="198"/>
    </location>
    <ligand>
        <name>Zn(2+)</name>
        <dbReference type="ChEBI" id="CHEBI:29105"/>
    </ligand>
</feature>